<dbReference type="InterPro" id="IPR005746">
    <property type="entry name" value="Thioredoxin"/>
</dbReference>
<keyword evidence="3" id="KW-0249">Electron transport</keyword>
<evidence type="ECO:0000313" key="10">
    <source>
        <dbReference type="Proteomes" id="UP000515819"/>
    </source>
</evidence>
<dbReference type="PIRSF" id="PIRSF000077">
    <property type="entry name" value="Thioredoxin"/>
    <property type="match status" value="1"/>
</dbReference>
<evidence type="ECO:0000259" key="8">
    <source>
        <dbReference type="PROSITE" id="PS51352"/>
    </source>
</evidence>
<evidence type="ECO:0000256" key="2">
    <source>
        <dbReference type="ARBA" id="ARBA00022448"/>
    </source>
</evidence>
<dbReference type="CDD" id="cd02947">
    <property type="entry name" value="TRX_family"/>
    <property type="match status" value="1"/>
</dbReference>
<protein>
    <recommendedName>
        <fullName evidence="6">Thioredoxin</fullName>
    </recommendedName>
</protein>
<dbReference type="InterPro" id="IPR013766">
    <property type="entry name" value="Thioredoxin_domain"/>
</dbReference>
<sequence length="106" mass="11877">MAKRVGTAEFEAEVLKEKLPVIVEFYSDSCIPCKQLSPILGGIEDDYEDQVKVVKVNVNFDADLAGKYQVMASPTILFFKDGKEVDRIRGLVKRPELEGKVKSILE</sequence>
<evidence type="ECO:0000256" key="3">
    <source>
        <dbReference type="ARBA" id="ARBA00022982"/>
    </source>
</evidence>
<dbReference type="KEGG" id="wcp:H9Q76_03845"/>
<dbReference type="AlphaFoldDB" id="A0A7G9FPE2"/>
<evidence type="ECO:0000256" key="6">
    <source>
        <dbReference type="PIRNR" id="PIRNR000077"/>
    </source>
</evidence>
<evidence type="ECO:0000256" key="5">
    <source>
        <dbReference type="ARBA" id="ARBA00023284"/>
    </source>
</evidence>
<keyword evidence="5 7" id="KW-0676">Redox-active center</keyword>
<dbReference type="PROSITE" id="PS51352">
    <property type="entry name" value="THIOREDOXIN_2"/>
    <property type="match status" value="1"/>
</dbReference>
<accession>A0A7G9FPE2</accession>
<keyword evidence="10" id="KW-1185">Reference proteome</keyword>
<evidence type="ECO:0000256" key="4">
    <source>
        <dbReference type="ARBA" id="ARBA00023157"/>
    </source>
</evidence>
<feature type="disulfide bond" description="Redox-active" evidence="7">
    <location>
        <begin position="30"/>
        <end position="33"/>
    </location>
</feature>
<keyword evidence="4 7" id="KW-1015">Disulfide bond</keyword>
<dbReference type="SUPFAM" id="SSF52833">
    <property type="entry name" value="Thioredoxin-like"/>
    <property type="match status" value="1"/>
</dbReference>
<evidence type="ECO:0000313" key="9">
    <source>
        <dbReference type="EMBL" id="QNM00424.1"/>
    </source>
</evidence>
<dbReference type="PANTHER" id="PTHR45663:SF11">
    <property type="entry name" value="GEO12009P1"/>
    <property type="match status" value="1"/>
</dbReference>
<dbReference type="Gene3D" id="3.40.30.10">
    <property type="entry name" value="Glutaredoxin"/>
    <property type="match status" value="1"/>
</dbReference>
<dbReference type="GO" id="GO:0005737">
    <property type="term" value="C:cytoplasm"/>
    <property type="evidence" value="ECO:0007669"/>
    <property type="project" value="TreeGrafter"/>
</dbReference>
<dbReference type="Pfam" id="PF00085">
    <property type="entry name" value="Thioredoxin"/>
    <property type="match status" value="1"/>
</dbReference>
<comment type="similarity">
    <text evidence="1 6">Belongs to the thioredoxin family.</text>
</comment>
<evidence type="ECO:0000256" key="1">
    <source>
        <dbReference type="ARBA" id="ARBA00008987"/>
    </source>
</evidence>
<dbReference type="GO" id="GO:0015035">
    <property type="term" value="F:protein-disulfide reductase activity"/>
    <property type="evidence" value="ECO:0007669"/>
    <property type="project" value="InterPro"/>
</dbReference>
<keyword evidence="2" id="KW-0813">Transport</keyword>
<evidence type="ECO:0000256" key="7">
    <source>
        <dbReference type="PIRSR" id="PIRSR000077-4"/>
    </source>
</evidence>
<dbReference type="Proteomes" id="UP000515819">
    <property type="component" value="Chromosome"/>
</dbReference>
<organism evidence="9 10">
    <name type="scientific">Wujia chipingensis</name>
    <dbReference type="NCBI Taxonomy" id="2763670"/>
    <lineage>
        <taxon>Bacteria</taxon>
        <taxon>Bacillati</taxon>
        <taxon>Bacillota</taxon>
        <taxon>Clostridia</taxon>
        <taxon>Lachnospirales</taxon>
        <taxon>Lachnospiraceae</taxon>
        <taxon>Wujia</taxon>
    </lineage>
</organism>
<proteinExistence type="inferred from homology"/>
<dbReference type="PANTHER" id="PTHR45663">
    <property type="entry name" value="GEO12009P1"/>
    <property type="match status" value="1"/>
</dbReference>
<gene>
    <name evidence="9" type="ORF">H9Q76_03845</name>
</gene>
<reference evidence="9 10" key="1">
    <citation type="submission" date="2020-08" db="EMBL/GenBank/DDBJ databases">
        <authorList>
            <person name="Liu C."/>
            <person name="Sun Q."/>
        </authorList>
    </citation>
    <scope>NUCLEOTIDE SEQUENCE [LARGE SCALE GENOMIC DNA]</scope>
    <source>
        <strain evidence="9 10">NSJ-4</strain>
    </source>
</reference>
<feature type="domain" description="Thioredoxin" evidence="8">
    <location>
        <begin position="1"/>
        <end position="106"/>
    </location>
</feature>
<dbReference type="EMBL" id="CP060632">
    <property type="protein sequence ID" value="QNM00424.1"/>
    <property type="molecule type" value="Genomic_DNA"/>
</dbReference>
<name>A0A7G9FPE2_9FIRM</name>
<dbReference type="RefSeq" id="WP_249321692.1">
    <property type="nucleotide sequence ID" value="NZ_CP060632.1"/>
</dbReference>
<dbReference type="InterPro" id="IPR036249">
    <property type="entry name" value="Thioredoxin-like_sf"/>
</dbReference>